<gene>
    <name evidence="2" type="ORF">ARMSODRAFT_1089254</name>
</gene>
<reference evidence="3" key="1">
    <citation type="journal article" date="2017" name="Nat. Ecol. Evol.">
        <title>Genome expansion and lineage-specific genetic innovations in the forest pathogenic fungi Armillaria.</title>
        <authorList>
            <person name="Sipos G."/>
            <person name="Prasanna A.N."/>
            <person name="Walter M.C."/>
            <person name="O'Connor E."/>
            <person name="Balint B."/>
            <person name="Krizsan K."/>
            <person name="Kiss B."/>
            <person name="Hess J."/>
            <person name="Varga T."/>
            <person name="Slot J."/>
            <person name="Riley R."/>
            <person name="Boka B."/>
            <person name="Rigling D."/>
            <person name="Barry K."/>
            <person name="Lee J."/>
            <person name="Mihaltcheva S."/>
            <person name="LaButti K."/>
            <person name="Lipzen A."/>
            <person name="Waldron R."/>
            <person name="Moloney N.M."/>
            <person name="Sperisen C."/>
            <person name="Kredics L."/>
            <person name="Vagvoelgyi C."/>
            <person name="Patrignani A."/>
            <person name="Fitzpatrick D."/>
            <person name="Nagy I."/>
            <person name="Doyle S."/>
            <person name="Anderson J.B."/>
            <person name="Grigoriev I.V."/>
            <person name="Gueldener U."/>
            <person name="Muensterkoetter M."/>
            <person name="Nagy L.G."/>
        </authorList>
    </citation>
    <scope>NUCLEOTIDE SEQUENCE [LARGE SCALE GENOMIC DNA]</scope>
    <source>
        <strain evidence="3">28-4</strain>
    </source>
</reference>
<keyword evidence="3" id="KW-1185">Reference proteome</keyword>
<proteinExistence type="predicted"/>
<name>A0A2H3AU95_9AGAR</name>
<dbReference type="EMBL" id="KZ293468">
    <property type="protein sequence ID" value="PBK62275.1"/>
    <property type="molecule type" value="Genomic_DNA"/>
</dbReference>
<protein>
    <submittedName>
        <fullName evidence="2">Uncharacterized protein</fullName>
    </submittedName>
</protein>
<sequence length="663" mass="74393">MVEDAETGHLPNLDPFSCDHDVDCLGLCSTANNFEGSLSNNGNCFCQAKYKLLAHLPVLRGTAPSGIQQLFPRERPFVLHCTEYGKQIATFHLCCIASPSLYRLHTFMDQHDFPLRLVDRYLTNHIPATWAPFVSHEDVARQRDPRDFACQLLVARCEEIPMETDGSQVHWLFDDLERIFATRPYITVESTSDAAAVYFFFSKNRHPSLNPTSDYIRRTYDVLILSNLKHIESSDLEHMVFPPEPVPCSEVQIIDVSLSDSITGPGSDYPSTLTAKDFKLHGGYPCESRSLQISGIRRLNLFEWRHILGRFSRTEISDSVIFHSRALNDHFIWVENIRNLSLNDCSIGREVLRSLFNRCMYLEELELTGITVDQGRERDTPTMDICPNKAKLRVLNAFYMEEHDMQVILESLADASMSNVEPYKVDSLRLESHGDNPQVGIQDVVCEYIANNNRMRTLTTGIKELKILLSADKTGIDSMCLMNLVVEVWASYGGASFSEQLKHVVEFLDSDGWMRFLPHLKVVKIVIKGNDLGAVKETPRSSWESLDNILVTRMNPIWMGVDIHLFALCFGLGLDTNIMKEGAQAYNSTYKMQFNTLKYLITASYQGIRNIQKGGSPSLHKPDEVSSGYVPRGQGTNSSGGSATNSGGSVKKPGPTPGSGPSK</sequence>
<dbReference type="AlphaFoldDB" id="A0A2H3AU95"/>
<evidence type="ECO:0000256" key="1">
    <source>
        <dbReference type="SAM" id="MobiDB-lite"/>
    </source>
</evidence>
<feature type="region of interest" description="Disordered" evidence="1">
    <location>
        <begin position="613"/>
        <end position="663"/>
    </location>
</feature>
<accession>A0A2H3AU95</accession>
<feature type="compositionally biased region" description="Low complexity" evidence="1">
    <location>
        <begin position="635"/>
        <end position="653"/>
    </location>
</feature>
<evidence type="ECO:0000313" key="3">
    <source>
        <dbReference type="Proteomes" id="UP000218334"/>
    </source>
</evidence>
<feature type="compositionally biased region" description="Pro residues" evidence="1">
    <location>
        <begin position="654"/>
        <end position="663"/>
    </location>
</feature>
<dbReference type="Proteomes" id="UP000218334">
    <property type="component" value="Unassembled WGS sequence"/>
</dbReference>
<evidence type="ECO:0000313" key="2">
    <source>
        <dbReference type="EMBL" id="PBK62275.1"/>
    </source>
</evidence>
<organism evidence="2 3">
    <name type="scientific">Armillaria solidipes</name>
    <dbReference type="NCBI Taxonomy" id="1076256"/>
    <lineage>
        <taxon>Eukaryota</taxon>
        <taxon>Fungi</taxon>
        <taxon>Dikarya</taxon>
        <taxon>Basidiomycota</taxon>
        <taxon>Agaricomycotina</taxon>
        <taxon>Agaricomycetes</taxon>
        <taxon>Agaricomycetidae</taxon>
        <taxon>Agaricales</taxon>
        <taxon>Marasmiineae</taxon>
        <taxon>Physalacriaceae</taxon>
        <taxon>Armillaria</taxon>
    </lineage>
</organism>